<sequence>MSGFRLKTCQLTGGAVKKRPRMEHFRKMPHKKSHLNGGFFIPIQA</sequence>
<dbReference type="AlphaFoldDB" id="A0A2Z5ZKI7"/>
<dbReference type="KEGG" id="aot:AcetOri_orf03299"/>
<protein>
    <submittedName>
        <fullName evidence="1">7-cyano-7-deazaguanine reductase</fullName>
    </submittedName>
</protein>
<gene>
    <name evidence="1" type="ORF">AcetOrient_orf03299</name>
</gene>
<proteinExistence type="predicted"/>
<organism evidence="1 2">
    <name type="scientific">Acetobacter orientalis</name>
    <dbReference type="NCBI Taxonomy" id="146474"/>
    <lineage>
        <taxon>Bacteria</taxon>
        <taxon>Pseudomonadati</taxon>
        <taxon>Pseudomonadota</taxon>
        <taxon>Alphaproteobacteria</taxon>
        <taxon>Acetobacterales</taxon>
        <taxon>Acetobacteraceae</taxon>
        <taxon>Acetobacter</taxon>
    </lineage>
</organism>
<dbReference type="EMBL" id="AP018515">
    <property type="protein sequence ID" value="BBC80547.1"/>
    <property type="molecule type" value="Genomic_DNA"/>
</dbReference>
<evidence type="ECO:0000313" key="1">
    <source>
        <dbReference type="EMBL" id="BBC80547.1"/>
    </source>
</evidence>
<evidence type="ECO:0000313" key="2">
    <source>
        <dbReference type="Proteomes" id="UP000270034"/>
    </source>
</evidence>
<dbReference type="Proteomes" id="UP000270034">
    <property type="component" value="Chromosome"/>
</dbReference>
<reference evidence="1 2" key="1">
    <citation type="submission" date="2018-02" db="EMBL/GenBank/DDBJ databases">
        <title>Acetobacter orientalis genome.</title>
        <authorList>
            <person name="Nakashima N."/>
            <person name="Tamura T."/>
        </authorList>
    </citation>
    <scope>NUCLEOTIDE SEQUENCE [LARGE SCALE GENOMIC DNA]</scope>
    <source>
        <strain evidence="1 2">FAN1</strain>
    </source>
</reference>
<accession>A0A2Z5ZKI7</accession>
<name>A0A2Z5ZKI7_9PROT</name>